<dbReference type="EMBL" id="RHHM01000016">
    <property type="protein sequence ID" value="RQM36839.1"/>
    <property type="molecule type" value="Genomic_DNA"/>
</dbReference>
<dbReference type="OrthoDB" id="8815988at2"/>
<dbReference type="Proteomes" id="UP000279457">
    <property type="component" value="Unassembled WGS sequence"/>
</dbReference>
<protein>
    <submittedName>
        <fullName evidence="1">Uncharacterized protein</fullName>
    </submittedName>
</protein>
<organism evidence="1 2">
    <name type="scientific">Erwinia psidii</name>
    <dbReference type="NCBI Taxonomy" id="69224"/>
    <lineage>
        <taxon>Bacteria</taxon>
        <taxon>Pseudomonadati</taxon>
        <taxon>Pseudomonadota</taxon>
        <taxon>Gammaproteobacteria</taxon>
        <taxon>Enterobacterales</taxon>
        <taxon>Erwiniaceae</taxon>
        <taxon>Erwinia</taxon>
    </lineage>
</organism>
<accession>A0A3N6ULN8</accession>
<keyword evidence="2" id="KW-1185">Reference proteome</keyword>
<dbReference type="Pfam" id="PF26636">
    <property type="entry name" value="DUF8209"/>
    <property type="match status" value="1"/>
</dbReference>
<dbReference type="InterPro" id="IPR058064">
    <property type="entry name" value="STM2901-like"/>
</dbReference>
<evidence type="ECO:0000313" key="2">
    <source>
        <dbReference type="Proteomes" id="UP000279457"/>
    </source>
</evidence>
<dbReference type="AlphaFoldDB" id="A0A3N6ULN8"/>
<gene>
    <name evidence="1" type="ORF">EB241_17880</name>
</gene>
<sequence length="148" mass="16855">MDTTEQLNGTYFYKGMHNLKAGELFFWIFLEEAQKQLGVEDIATLALVIIGQPNLATRRKPGGTTGGTSILSSNLRHWLNFRVHRWPTLTNESIKNLRFSYVNNLGAFVGRWVPILGIAYLMNDVTRIAWRATHTYNSIARGGDKLWN</sequence>
<comment type="caution">
    <text evidence="1">The sequence shown here is derived from an EMBL/GenBank/DDBJ whole genome shotgun (WGS) entry which is preliminary data.</text>
</comment>
<proteinExistence type="predicted"/>
<dbReference type="InterPro" id="IPR058522">
    <property type="entry name" value="DUF8209"/>
</dbReference>
<evidence type="ECO:0000313" key="1">
    <source>
        <dbReference type="EMBL" id="RQM36839.1"/>
    </source>
</evidence>
<dbReference type="RefSeq" id="WP_124234373.1">
    <property type="nucleotide sequence ID" value="NZ_RHHM01000016.1"/>
</dbReference>
<dbReference type="NCBIfam" id="NF045926">
    <property type="entry name" value="STM2901_fam"/>
    <property type="match status" value="1"/>
</dbReference>
<reference evidence="1 2" key="1">
    <citation type="submission" date="2018-10" db="EMBL/GenBank/DDBJ databases">
        <title>Draft genome sequence for the type isolate of Erwinia psidii, agent causal of bacterial blight in guava (Psidium guajava) and wilt and die-back of Eucalyptus spp.</title>
        <authorList>
            <person name="Hermenegildo P.S."/>
            <person name="Santos S.A."/>
            <person name="Guimaraes L.M.S."/>
            <person name="Vidigal P.M.P."/>
            <person name="Pereira I.C."/>
            <person name="Badel J.L."/>
            <person name="Alfenas-Zerbini P."/>
            <person name="Ferreira M.A.S.V."/>
            <person name="Alfenas A.C."/>
        </authorList>
    </citation>
    <scope>NUCLEOTIDE SEQUENCE [LARGE SCALE GENOMIC DNA]</scope>
    <source>
        <strain evidence="1 2">IBSBF 435</strain>
    </source>
</reference>
<name>A0A3N6ULN8_9GAMM</name>